<proteinExistence type="predicted"/>
<dbReference type="EMBL" id="CAJOBC010001104">
    <property type="protein sequence ID" value="CAF3655798.1"/>
    <property type="molecule type" value="Genomic_DNA"/>
</dbReference>
<protein>
    <recommendedName>
        <fullName evidence="4">VWFA domain-containing protein</fullName>
    </recommendedName>
</protein>
<dbReference type="EMBL" id="CAJNOQ010001104">
    <property type="protein sequence ID" value="CAF0868347.1"/>
    <property type="molecule type" value="Genomic_DNA"/>
</dbReference>
<evidence type="ECO:0000313" key="1">
    <source>
        <dbReference type="EMBL" id="CAF0868347.1"/>
    </source>
</evidence>
<sequence>MVIIRLNLEKRTVTYLKVDKIMDPIKQFPPSSAPPPYHDITLINPQIQHPTSFNTIERTSYQSSSNDRMSKFQDIVNRYEINRDFATRLRHLEGYEIVFIVDDSGSMNAPLDITFVVPPAGPTPIVPILRQVLRDKQAEIQERKLLILIATAKPDSSAGRCRTRSDLVQHLPARIPAWSGMVAAGFYQIPPTSGMFRCWIRQDPDAGMDDLDGIPTDEGGRRDIKTLEHVLKHERNPANRIPVTFIACTDDDDCIGYLNSWDKNIAHVDVVDDYRNEKKEILNVQGKGFPFSYGDYVVKVLMAVDFRTKYSA</sequence>
<organism evidence="1 3">
    <name type="scientific">Didymodactylos carnosus</name>
    <dbReference type="NCBI Taxonomy" id="1234261"/>
    <lineage>
        <taxon>Eukaryota</taxon>
        <taxon>Metazoa</taxon>
        <taxon>Spiralia</taxon>
        <taxon>Gnathifera</taxon>
        <taxon>Rotifera</taxon>
        <taxon>Eurotatoria</taxon>
        <taxon>Bdelloidea</taxon>
        <taxon>Philodinida</taxon>
        <taxon>Philodinidae</taxon>
        <taxon>Didymodactylos</taxon>
    </lineage>
</organism>
<dbReference type="Proteomes" id="UP000681722">
    <property type="component" value="Unassembled WGS sequence"/>
</dbReference>
<accession>A0A813X626</accession>
<dbReference type="AlphaFoldDB" id="A0A813X626"/>
<reference evidence="1" key="1">
    <citation type="submission" date="2021-02" db="EMBL/GenBank/DDBJ databases">
        <authorList>
            <person name="Nowell W R."/>
        </authorList>
    </citation>
    <scope>NUCLEOTIDE SEQUENCE</scope>
</reference>
<evidence type="ECO:0008006" key="4">
    <source>
        <dbReference type="Google" id="ProtNLM"/>
    </source>
</evidence>
<dbReference type="Proteomes" id="UP000663829">
    <property type="component" value="Unassembled WGS sequence"/>
</dbReference>
<evidence type="ECO:0000313" key="3">
    <source>
        <dbReference type="Proteomes" id="UP000663829"/>
    </source>
</evidence>
<evidence type="ECO:0000313" key="2">
    <source>
        <dbReference type="EMBL" id="CAF3655798.1"/>
    </source>
</evidence>
<name>A0A813X626_9BILA</name>
<dbReference type="OrthoDB" id="2142040at2759"/>
<comment type="caution">
    <text evidence="1">The sequence shown here is derived from an EMBL/GenBank/DDBJ whole genome shotgun (WGS) entry which is preliminary data.</text>
</comment>
<gene>
    <name evidence="1" type="ORF">GPM918_LOCUS6963</name>
    <name evidence="2" type="ORF">SRO942_LOCUS6963</name>
</gene>
<keyword evidence="3" id="KW-1185">Reference proteome</keyword>